<protein>
    <submittedName>
        <fullName evidence="1">Uncharacterized protein</fullName>
    </submittedName>
</protein>
<proteinExistence type="predicted"/>
<dbReference type="GO" id="GO:0005634">
    <property type="term" value="C:nucleus"/>
    <property type="evidence" value="ECO:0007669"/>
    <property type="project" value="TreeGrafter"/>
</dbReference>
<dbReference type="STRING" id="32507.ENSNBRP00000019036"/>
<dbReference type="Ensembl" id="ENSNBRT00000019544.1">
    <property type="protein sequence ID" value="ENSNBRP00000019036.1"/>
    <property type="gene ID" value="ENSNBRG00000014687.1"/>
</dbReference>
<keyword evidence="2" id="KW-1185">Reference proteome</keyword>
<dbReference type="Pfam" id="PF07093">
    <property type="entry name" value="SGT1"/>
    <property type="match status" value="1"/>
</dbReference>
<dbReference type="Bgee" id="ENSNBRG00000014687">
    <property type="expression patterns" value="Expressed in testis and 5 other cell types or tissues"/>
</dbReference>
<evidence type="ECO:0000313" key="2">
    <source>
        <dbReference type="Proteomes" id="UP000261580"/>
    </source>
</evidence>
<dbReference type="AlphaFoldDB" id="A0A3Q4HB40"/>
<sequence length="149" mass="17062">HEGITKMFSGKQDEPLFLSVIYVFVSKIIVYMCRVEDNDGEFLLIEAADYLPKWLNPDTSENRVFLYKGELHILPCPSKSTSVGFSKDVVPSVAQALELLYTQPEVCRASSKISLHNSHFLSIFKSNFKNDAYKHFPKSSRMTRKQFGF</sequence>
<name>A0A3Q4HB40_NEOBR</name>
<dbReference type="PANTHER" id="PTHR13060:SF0">
    <property type="entry name" value="PROTEIN ECDYSONELESS HOMOLOG"/>
    <property type="match status" value="1"/>
</dbReference>
<dbReference type="PANTHER" id="PTHR13060">
    <property type="entry name" value="SGT1 PROTEIN HSGT1 SUPPRESSOR OF GCR2"/>
    <property type="match status" value="1"/>
</dbReference>
<accession>A0A3Q4HB40</accession>
<evidence type="ECO:0000313" key="1">
    <source>
        <dbReference type="Ensembl" id="ENSNBRP00000019036.1"/>
    </source>
</evidence>
<organism evidence="1 2">
    <name type="scientific">Neolamprologus brichardi</name>
    <name type="common">Fairy cichlid</name>
    <name type="synonym">Lamprologus brichardi</name>
    <dbReference type="NCBI Taxonomy" id="32507"/>
    <lineage>
        <taxon>Eukaryota</taxon>
        <taxon>Metazoa</taxon>
        <taxon>Chordata</taxon>
        <taxon>Craniata</taxon>
        <taxon>Vertebrata</taxon>
        <taxon>Euteleostomi</taxon>
        <taxon>Actinopterygii</taxon>
        <taxon>Neopterygii</taxon>
        <taxon>Teleostei</taxon>
        <taxon>Neoteleostei</taxon>
        <taxon>Acanthomorphata</taxon>
        <taxon>Ovalentaria</taxon>
        <taxon>Cichlomorphae</taxon>
        <taxon>Cichliformes</taxon>
        <taxon>Cichlidae</taxon>
        <taxon>African cichlids</taxon>
        <taxon>Pseudocrenilabrinae</taxon>
        <taxon>Lamprologini</taxon>
        <taxon>Neolamprologus</taxon>
    </lineage>
</organism>
<dbReference type="Proteomes" id="UP000261580">
    <property type="component" value="Unassembled WGS sequence"/>
</dbReference>
<reference evidence="1" key="1">
    <citation type="submission" date="2025-08" db="UniProtKB">
        <authorList>
            <consortium name="Ensembl"/>
        </authorList>
    </citation>
    <scope>IDENTIFICATION</scope>
</reference>
<dbReference type="InterPro" id="IPR010770">
    <property type="entry name" value="Ecd"/>
</dbReference>
<reference evidence="1" key="2">
    <citation type="submission" date="2025-09" db="UniProtKB">
        <authorList>
            <consortium name="Ensembl"/>
        </authorList>
    </citation>
    <scope>IDENTIFICATION</scope>
</reference>
<dbReference type="GeneTree" id="ENSGT00390000015361"/>